<feature type="non-terminal residue" evidence="3">
    <location>
        <position position="86"/>
    </location>
</feature>
<dbReference type="EMBL" id="ANJA01004651">
    <property type="protein sequence ID" value="ETO58881.1"/>
    <property type="molecule type" value="Genomic_DNA"/>
</dbReference>
<organism evidence="3 4">
    <name type="scientific">Phytophthora nicotianae P1976</name>
    <dbReference type="NCBI Taxonomy" id="1317066"/>
    <lineage>
        <taxon>Eukaryota</taxon>
        <taxon>Sar</taxon>
        <taxon>Stramenopiles</taxon>
        <taxon>Oomycota</taxon>
        <taxon>Peronosporomycetes</taxon>
        <taxon>Peronosporales</taxon>
        <taxon>Peronosporaceae</taxon>
        <taxon>Phytophthora</taxon>
    </lineage>
</organism>
<evidence type="ECO:0000313" key="4">
    <source>
        <dbReference type="Proteomes" id="UP000028582"/>
    </source>
</evidence>
<dbReference type="AlphaFoldDB" id="A0A080YX52"/>
<evidence type="ECO:0000313" key="2">
    <source>
        <dbReference type="EMBL" id="ETO58881.1"/>
    </source>
</evidence>
<evidence type="ECO:0000256" key="1">
    <source>
        <dbReference type="SAM" id="MobiDB-lite"/>
    </source>
</evidence>
<comment type="caution">
    <text evidence="3">The sequence shown here is derived from an EMBL/GenBank/DDBJ whole genome shotgun (WGS) entry which is preliminary data.</text>
</comment>
<dbReference type="EMBL" id="ANJA01004549">
    <property type="protein sequence ID" value="ETO58963.1"/>
    <property type="molecule type" value="Genomic_DNA"/>
</dbReference>
<reference evidence="3 4" key="1">
    <citation type="submission" date="2013-11" db="EMBL/GenBank/DDBJ databases">
        <title>The Genome Sequence of Phytophthora parasitica P1976.</title>
        <authorList>
            <consortium name="The Broad Institute Genomics Platform"/>
            <person name="Russ C."/>
            <person name="Tyler B."/>
            <person name="Panabieres F."/>
            <person name="Shan W."/>
            <person name="Tripathy S."/>
            <person name="Grunwald N."/>
            <person name="Machado M."/>
            <person name="Johnson C.S."/>
            <person name="Walker B."/>
            <person name="Young S."/>
            <person name="Zeng Q."/>
            <person name="Gargeya S."/>
            <person name="Fitzgerald M."/>
            <person name="Haas B."/>
            <person name="Abouelleil A."/>
            <person name="Allen A.W."/>
            <person name="Alvarado L."/>
            <person name="Arachchi H.M."/>
            <person name="Berlin A.M."/>
            <person name="Chapman S.B."/>
            <person name="Gainer-Dewar J."/>
            <person name="Goldberg J."/>
            <person name="Griggs A."/>
            <person name="Gujja S."/>
            <person name="Hansen M."/>
            <person name="Howarth C."/>
            <person name="Imamovic A."/>
            <person name="Ireland A."/>
            <person name="Larimer J."/>
            <person name="McCowan C."/>
            <person name="Murphy C."/>
            <person name="Pearson M."/>
            <person name="Poon T.W."/>
            <person name="Priest M."/>
            <person name="Roberts A."/>
            <person name="Saif S."/>
            <person name="Shea T."/>
            <person name="Sisk P."/>
            <person name="Sykes S."/>
            <person name="Wortman J."/>
            <person name="Nusbaum C."/>
            <person name="Birren B."/>
        </authorList>
    </citation>
    <scope>NUCLEOTIDE SEQUENCE [LARGE SCALE GENOMIC DNA]</scope>
    <source>
        <strain evidence="3 4">P1976</strain>
    </source>
</reference>
<name>A0A080YX52_PHYNI</name>
<sequence length="86" mass="9516">MMMARKQAPQTQYTPLSPSQLSEDADLRQVDDRVSLSVGDYDPGTFVQLAQLSSAPTATPADSRQTMERYCVCATRRCVTAFIAIR</sequence>
<accession>A0A080YX52</accession>
<protein>
    <submittedName>
        <fullName evidence="3">Uncharacterized protein</fullName>
    </submittedName>
</protein>
<feature type="region of interest" description="Disordered" evidence="1">
    <location>
        <begin position="1"/>
        <end position="28"/>
    </location>
</feature>
<dbReference type="Proteomes" id="UP000028582">
    <property type="component" value="Unassembled WGS sequence"/>
</dbReference>
<evidence type="ECO:0000313" key="3">
    <source>
        <dbReference type="EMBL" id="ETO58963.1"/>
    </source>
</evidence>
<gene>
    <name evidence="3" type="ORF">F444_22660</name>
    <name evidence="2" type="ORF">F444_22741</name>
</gene>
<proteinExistence type="predicted"/>
<feature type="compositionally biased region" description="Polar residues" evidence="1">
    <location>
        <begin position="8"/>
        <end position="22"/>
    </location>
</feature>